<name>A0A420CKV3_9FLAO</name>
<protein>
    <submittedName>
        <fullName evidence="6">Regulatory LuxR family protein</fullName>
    </submittedName>
</protein>
<comment type="caution">
    <text evidence="6">The sequence shown here is derived from an EMBL/GenBank/DDBJ whole genome shotgun (WGS) entry which is preliminary data.</text>
</comment>
<dbReference type="SUPFAM" id="SSF46894">
    <property type="entry name" value="C-terminal effector domain of the bipartite response regulators"/>
    <property type="match status" value="1"/>
</dbReference>
<dbReference type="EMBL" id="RAQH01000012">
    <property type="protein sequence ID" value="RKE79108.1"/>
    <property type="molecule type" value="Genomic_DNA"/>
</dbReference>
<dbReference type="CDD" id="cd06170">
    <property type="entry name" value="LuxR_C_like"/>
    <property type="match status" value="1"/>
</dbReference>
<dbReference type="PRINTS" id="PR00038">
    <property type="entry name" value="HTHLUXR"/>
</dbReference>
<dbReference type="Gene3D" id="1.10.10.10">
    <property type="entry name" value="Winged helix-like DNA-binding domain superfamily/Winged helix DNA-binding domain"/>
    <property type="match status" value="1"/>
</dbReference>
<dbReference type="InterPro" id="IPR036388">
    <property type="entry name" value="WH-like_DNA-bd_sf"/>
</dbReference>
<accession>A0A420CKV3</accession>
<evidence type="ECO:0000256" key="1">
    <source>
        <dbReference type="ARBA" id="ARBA00023015"/>
    </source>
</evidence>
<evidence type="ECO:0000256" key="2">
    <source>
        <dbReference type="ARBA" id="ARBA00023125"/>
    </source>
</evidence>
<dbReference type="PANTHER" id="PTHR44688:SF16">
    <property type="entry name" value="DNA-BINDING TRANSCRIPTIONAL ACTIVATOR DEVR_DOSR"/>
    <property type="match status" value="1"/>
</dbReference>
<dbReference type="Proteomes" id="UP000285906">
    <property type="component" value="Unassembled WGS sequence"/>
</dbReference>
<evidence type="ECO:0000256" key="3">
    <source>
        <dbReference type="ARBA" id="ARBA00023163"/>
    </source>
</evidence>
<dbReference type="SMART" id="SM00421">
    <property type="entry name" value="HTH_LUXR"/>
    <property type="match status" value="1"/>
</dbReference>
<dbReference type="PANTHER" id="PTHR44688">
    <property type="entry name" value="DNA-BINDING TRANSCRIPTIONAL ACTIVATOR DEVR_DOSR"/>
    <property type="match status" value="1"/>
</dbReference>
<keyword evidence="2" id="KW-0238">DNA-binding</keyword>
<dbReference type="PROSITE" id="PS50043">
    <property type="entry name" value="HTH_LUXR_2"/>
    <property type="match status" value="1"/>
</dbReference>
<dbReference type="SUPFAM" id="SSF55785">
    <property type="entry name" value="PYP-like sensor domain (PAS domain)"/>
    <property type="match status" value="1"/>
</dbReference>
<feature type="domain" description="HTH luxR-type" evidence="4">
    <location>
        <begin position="197"/>
        <end position="262"/>
    </location>
</feature>
<evidence type="ECO:0000313" key="7">
    <source>
        <dbReference type="Proteomes" id="UP000285906"/>
    </source>
</evidence>
<reference evidence="5" key="4">
    <citation type="submission" date="2024-05" db="EMBL/GenBank/DDBJ databases">
        <authorList>
            <person name="Sun Q."/>
            <person name="Sedlacek I."/>
        </authorList>
    </citation>
    <scope>NUCLEOTIDE SEQUENCE</scope>
    <source>
        <strain evidence="5">CCM 8490</strain>
    </source>
</reference>
<keyword evidence="3" id="KW-0804">Transcription</keyword>
<dbReference type="OrthoDB" id="965844at2"/>
<keyword evidence="1" id="KW-0805">Transcription regulation</keyword>
<keyword evidence="8" id="KW-1185">Reference proteome</keyword>
<evidence type="ECO:0000313" key="6">
    <source>
        <dbReference type="EMBL" id="RKE79108.1"/>
    </source>
</evidence>
<evidence type="ECO:0000313" key="8">
    <source>
        <dbReference type="Proteomes" id="UP000658202"/>
    </source>
</evidence>
<dbReference type="Pfam" id="PF00196">
    <property type="entry name" value="GerE"/>
    <property type="match status" value="1"/>
</dbReference>
<dbReference type="EMBL" id="BMCW01000004">
    <property type="protein sequence ID" value="GGG60313.1"/>
    <property type="molecule type" value="Genomic_DNA"/>
</dbReference>
<dbReference type="InterPro" id="IPR035965">
    <property type="entry name" value="PAS-like_dom_sf"/>
</dbReference>
<evidence type="ECO:0000313" key="5">
    <source>
        <dbReference type="EMBL" id="GGG60313.1"/>
    </source>
</evidence>
<dbReference type="AlphaFoldDB" id="A0A420CKV3"/>
<reference evidence="5" key="1">
    <citation type="journal article" date="2014" name="Int. J. Syst. Evol. Microbiol.">
        <title>Complete genome of a new Firmicutes species belonging to the dominant human colonic microbiota ('Ruminococcus bicirculans') reveals two chromosomes and a selective capacity to utilize plant glucans.</title>
        <authorList>
            <consortium name="NISC Comparative Sequencing Program"/>
            <person name="Wegmann U."/>
            <person name="Louis P."/>
            <person name="Goesmann A."/>
            <person name="Henrissat B."/>
            <person name="Duncan S.H."/>
            <person name="Flint H.J."/>
        </authorList>
    </citation>
    <scope>NUCLEOTIDE SEQUENCE</scope>
    <source>
        <strain evidence="5">CCM 8490</strain>
    </source>
</reference>
<dbReference type="GO" id="GO:0006355">
    <property type="term" value="P:regulation of DNA-templated transcription"/>
    <property type="evidence" value="ECO:0007669"/>
    <property type="project" value="InterPro"/>
</dbReference>
<reference evidence="8" key="3">
    <citation type="journal article" date="2019" name="Int. J. Syst. Evol. Microbiol.">
        <title>The Global Catalogue of Microorganisms (GCM) 10K type strain sequencing project: providing services to taxonomists for standard genome sequencing and annotation.</title>
        <authorList>
            <consortium name="The Broad Institute Genomics Platform"/>
            <consortium name="The Broad Institute Genome Sequencing Center for Infectious Disease"/>
            <person name="Wu L."/>
            <person name="Ma J."/>
        </authorList>
    </citation>
    <scope>NUCLEOTIDE SEQUENCE [LARGE SCALE GENOMIC DNA]</scope>
    <source>
        <strain evidence="8">CCM 8490</strain>
    </source>
</reference>
<dbReference type="RefSeq" id="WP_120214896.1">
    <property type="nucleotide sequence ID" value="NZ_BMCW01000004.1"/>
</dbReference>
<dbReference type="InterPro" id="IPR016032">
    <property type="entry name" value="Sig_transdc_resp-reg_C-effctor"/>
</dbReference>
<dbReference type="PROSITE" id="PS00622">
    <property type="entry name" value="HTH_LUXR_1"/>
    <property type="match status" value="1"/>
</dbReference>
<gene>
    <name evidence="6" type="ORF">BXY58_3370</name>
    <name evidence="5" type="ORF">GCM10007332_22460</name>
</gene>
<sequence length="264" mass="30685">MDKNYSIKSKKVHPLLKVWNAYPQSLSNTFKSITTPTTIEQIIGEIFSIGEFYFYSINIPESTLMFTNDHILKIHGLKKHPKYLKEIIDLIHPDDLDFVMEAERMTLEKMNEIGWEHQQNLKCSYCFRMRTGKGNYEMFHHQSLHIAKDEDGKLLQAVNIHTNIQHITTTNSQIVLVAGVGSRDDFHQMHYEKTEQKRLPENSLTKREIEILSLLALGNSAKEISDLLDLSYHTVTTHRKNIFQKTDCTKISELIKKALEWGLI</sequence>
<proteinExistence type="predicted"/>
<dbReference type="Gene3D" id="3.30.450.20">
    <property type="entry name" value="PAS domain"/>
    <property type="match status" value="1"/>
</dbReference>
<organism evidence="6 7">
    <name type="scientific">Epilithonimonas arachidiradicis</name>
    <dbReference type="NCBI Taxonomy" id="1617282"/>
    <lineage>
        <taxon>Bacteria</taxon>
        <taxon>Pseudomonadati</taxon>
        <taxon>Bacteroidota</taxon>
        <taxon>Flavobacteriia</taxon>
        <taxon>Flavobacteriales</taxon>
        <taxon>Weeksellaceae</taxon>
        <taxon>Chryseobacterium group</taxon>
        <taxon>Epilithonimonas</taxon>
    </lineage>
</organism>
<reference evidence="6 7" key="2">
    <citation type="submission" date="2018-09" db="EMBL/GenBank/DDBJ databases">
        <title>Genomic Encyclopedia of Archaeal and Bacterial Type Strains, Phase II (KMG-II): from individual species to whole genera.</title>
        <authorList>
            <person name="Goeker M."/>
        </authorList>
    </citation>
    <scope>NUCLEOTIDE SEQUENCE [LARGE SCALE GENOMIC DNA]</scope>
    <source>
        <strain evidence="6 7">DSM 27620</strain>
    </source>
</reference>
<dbReference type="Proteomes" id="UP000658202">
    <property type="component" value="Unassembled WGS sequence"/>
</dbReference>
<dbReference type="InterPro" id="IPR000792">
    <property type="entry name" value="Tscrpt_reg_LuxR_C"/>
</dbReference>
<dbReference type="GO" id="GO:0003677">
    <property type="term" value="F:DNA binding"/>
    <property type="evidence" value="ECO:0007669"/>
    <property type="project" value="UniProtKB-KW"/>
</dbReference>
<evidence type="ECO:0000259" key="4">
    <source>
        <dbReference type="PROSITE" id="PS50043"/>
    </source>
</evidence>